<dbReference type="GO" id="GO:0005886">
    <property type="term" value="C:plasma membrane"/>
    <property type="evidence" value="ECO:0007669"/>
    <property type="project" value="TreeGrafter"/>
</dbReference>
<keyword evidence="4" id="KW-0130">Cell adhesion</keyword>
<evidence type="ECO:0000256" key="6">
    <source>
        <dbReference type="ARBA" id="ARBA00023136"/>
    </source>
</evidence>
<evidence type="ECO:0000256" key="10">
    <source>
        <dbReference type="ARBA" id="ARBA00043245"/>
    </source>
</evidence>
<dbReference type="InterPro" id="IPR008952">
    <property type="entry name" value="Tetraspanin_EC2_sf"/>
</dbReference>
<keyword evidence="5 11" id="KW-1133">Transmembrane helix</keyword>
<evidence type="ECO:0000313" key="12">
    <source>
        <dbReference type="Ensembl" id="ENSNFUP00015001002.1"/>
    </source>
</evidence>
<dbReference type="Ensembl" id="ENSNFUT00015001097.1">
    <property type="protein sequence ID" value="ENSNFUP00015001002.1"/>
    <property type="gene ID" value="ENSNFUG00015000595.1"/>
</dbReference>
<dbReference type="FunFam" id="1.10.1450.10:FF:000002">
    <property type="entry name" value="Retinal outer segment membrane protein 1"/>
    <property type="match status" value="1"/>
</dbReference>
<reference evidence="12" key="3">
    <citation type="submission" date="2025-09" db="UniProtKB">
        <authorList>
            <consortium name="Ensembl"/>
        </authorList>
    </citation>
    <scope>IDENTIFICATION</scope>
</reference>
<protein>
    <recommendedName>
        <fullName evidence="9">Peripherin-2</fullName>
    </recommendedName>
    <alternativeName>
        <fullName evidence="10">Retinal degeneration slow protein</fullName>
    </alternativeName>
</protein>
<dbReference type="InterPro" id="IPR000830">
    <property type="entry name" value="Peripherin/rom-1"/>
</dbReference>
<evidence type="ECO:0000256" key="7">
    <source>
        <dbReference type="ARBA" id="ARBA00023157"/>
    </source>
</evidence>
<dbReference type="InterPro" id="IPR018498">
    <property type="entry name" value="Peripherin/rom-1_CS"/>
</dbReference>
<dbReference type="SUPFAM" id="SSF48652">
    <property type="entry name" value="Tetraspanin"/>
    <property type="match status" value="1"/>
</dbReference>
<proteinExistence type="inferred from homology"/>
<evidence type="ECO:0000256" key="1">
    <source>
        <dbReference type="ARBA" id="ARBA00004141"/>
    </source>
</evidence>
<feature type="transmembrane region" description="Helical" evidence="11">
    <location>
        <begin position="255"/>
        <end position="275"/>
    </location>
</feature>
<keyword evidence="8" id="KW-0325">Glycoprotein</keyword>
<evidence type="ECO:0000256" key="4">
    <source>
        <dbReference type="ARBA" id="ARBA00022889"/>
    </source>
</evidence>
<keyword evidence="13" id="KW-1185">Reference proteome</keyword>
<comment type="subcellular location">
    <subcellularLocation>
        <location evidence="1">Membrane</location>
        <topology evidence="1">Multi-pass membrane protein</topology>
    </subcellularLocation>
</comment>
<accession>A0A8C6K5F3</accession>
<dbReference type="InterPro" id="IPR018499">
    <property type="entry name" value="Tetraspanin/Peripherin"/>
</dbReference>
<reference evidence="12" key="2">
    <citation type="submission" date="2025-08" db="UniProtKB">
        <authorList>
            <consortium name="Ensembl"/>
        </authorList>
    </citation>
    <scope>IDENTIFICATION</scope>
</reference>
<keyword evidence="7" id="KW-1015">Disulfide bond</keyword>
<gene>
    <name evidence="12" type="primary">PRPH2</name>
    <name evidence="12" type="synonym">LOC107376416</name>
</gene>
<feature type="transmembrane region" description="Helical" evidence="11">
    <location>
        <begin position="63"/>
        <end position="82"/>
    </location>
</feature>
<keyword evidence="6 11" id="KW-0472">Membrane</keyword>
<comment type="similarity">
    <text evidence="2">Belongs to the PRPH2/ROM1 family.</text>
</comment>
<dbReference type="Gene3D" id="1.10.1450.10">
    <property type="entry name" value="Tetraspanin"/>
    <property type="match status" value="1"/>
</dbReference>
<evidence type="ECO:0000256" key="11">
    <source>
        <dbReference type="SAM" id="Phobius"/>
    </source>
</evidence>
<dbReference type="GeneTree" id="ENSGT00940000157303"/>
<dbReference type="PANTHER" id="PTHR19282:SF202">
    <property type="entry name" value="PERIPHERIN-2"/>
    <property type="match status" value="1"/>
</dbReference>
<evidence type="ECO:0000256" key="8">
    <source>
        <dbReference type="ARBA" id="ARBA00023180"/>
    </source>
</evidence>
<dbReference type="InterPro" id="IPR042026">
    <property type="entry name" value="Peripherin_LEL"/>
</dbReference>
<name>A0A8C6K5F3_NOTFU</name>
<dbReference type="PANTHER" id="PTHR19282">
    <property type="entry name" value="TETRASPANIN"/>
    <property type="match status" value="1"/>
</dbReference>
<organism evidence="12 13">
    <name type="scientific">Nothobranchius furzeri</name>
    <name type="common">Turquoise killifish</name>
    <dbReference type="NCBI Taxonomy" id="105023"/>
    <lineage>
        <taxon>Eukaryota</taxon>
        <taxon>Metazoa</taxon>
        <taxon>Chordata</taxon>
        <taxon>Craniata</taxon>
        <taxon>Vertebrata</taxon>
        <taxon>Euteleostomi</taxon>
        <taxon>Actinopterygii</taxon>
        <taxon>Neopterygii</taxon>
        <taxon>Teleostei</taxon>
        <taxon>Neoteleostei</taxon>
        <taxon>Acanthomorphata</taxon>
        <taxon>Ovalentaria</taxon>
        <taxon>Atherinomorphae</taxon>
        <taxon>Cyprinodontiformes</taxon>
        <taxon>Nothobranchiidae</taxon>
        <taxon>Nothobranchius</taxon>
    </lineage>
</organism>
<dbReference type="Pfam" id="PF00335">
    <property type="entry name" value="Tetraspanin"/>
    <property type="match status" value="1"/>
</dbReference>
<dbReference type="AlphaFoldDB" id="A0A8C6K5F3"/>
<keyword evidence="3 11" id="KW-0812">Transmembrane</keyword>
<feature type="transmembrane region" description="Helical" evidence="11">
    <location>
        <begin position="103"/>
        <end position="126"/>
    </location>
</feature>
<evidence type="ECO:0000256" key="5">
    <source>
        <dbReference type="ARBA" id="ARBA00022989"/>
    </source>
</evidence>
<dbReference type="PROSITE" id="PS00930">
    <property type="entry name" value="RDS_ROM1"/>
    <property type="match status" value="1"/>
</dbReference>
<evidence type="ECO:0000256" key="2">
    <source>
        <dbReference type="ARBA" id="ARBA00010674"/>
    </source>
</evidence>
<feature type="transmembrane region" description="Helical" evidence="11">
    <location>
        <begin position="21"/>
        <end position="43"/>
    </location>
</feature>
<evidence type="ECO:0000313" key="13">
    <source>
        <dbReference type="Proteomes" id="UP000694548"/>
    </source>
</evidence>
<evidence type="ECO:0000256" key="3">
    <source>
        <dbReference type="ARBA" id="ARBA00022692"/>
    </source>
</evidence>
<reference evidence="12" key="1">
    <citation type="submission" date="2014-08" db="EMBL/GenBank/DDBJ databases">
        <authorList>
            <person name="Senf B."/>
            <person name="Petzold A."/>
            <person name="Downie B.R."/>
            <person name="Koch P."/>
            <person name="Platzer M."/>
        </authorList>
    </citation>
    <scope>NUCLEOTIDE SEQUENCE [LARGE SCALE GENOMIC DNA]</scope>
    <source>
        <strain evidence="12">GRZ</strain>
    </source>
</reference>
<dbReference type="CDD" id="cd03162">
    <property type="entry name" value="peripherin_like_LEL"/>
    <property type="match status" value="1"/>
</dbReference>
<dbReference type="GO" id="GO:0007155">
    <property type="term" value="P:cell adhesion"/>
    <property type="evidence" value="ECO:0007669"/>
    <property type="project" value="UniProtKB-KW"/>
</dbReference>
<dbReference type="Proteomes" id="UP000694548">
    <property type="component" value="Chromosome sgr03"/>
</dbReference>
<dbReference type="PRINTS" id="PR00218">
    <property type="entry name" value="PERIPHERNRDS"/>
</dbReference>
<dbReference type="GO" id="GO:0007601">
    <property type="term" value="P:visual perception"/>
    <property type="evidence" value="ECO:0007669"/>
    <property type="project" value="InterPro"/>
</dbReference>
<evidence type="ECO:0000256" key="9">
    <source>
        <dbReference type="ARBA" id="ARBA00039173"/>
    </source>
</evidence>
<sequence>MPFMSVKFNLQKRVKLAQGLWMFYWLSVIVGISIFSLGIFFKIELRKRSEVMDNSESHLVPNLLILVGMLACGLNAFGGKMCHDALDPIKFSKMKPMLKPFMLLSCGFSMLLLLVALLCFLMQFSIYLTLAEGLKNTIRFYKDTDTPGRCFMKRTLDITQIEFRCCGNNNFRDWFEVQWISNRYLDMSNDVVKDRVLSNVEGKYLMDSVPFSCCNPGSPRPCIQHHLTNNSAHYDYDHRTEELNIWTRGCREAVFSYYSSIMTSIGVLIIITIILESMDVAGLKYLSTSLETMTDPENPECESEGWLLEKGFKETFADVLTKLKTLGRANQVQEGGDAPESLGVKCIPEQLAICTYRCK</sequence>